<evidence type="ECO:0000313" key="2">
    <source>
        <dbReference type="Proteomes" id="UP000515922"/>
    </source>
</evidence>
<organism evidence="1 2">
    <name type="scientific">Streptomyces phage Coruscant</name>
    <dbReference type="NCBI Taxonomy" id="2739834"/>
    <lineage>
        <taxon>Viruses</taxon>
        <taxon>Duplodnaviria</taxon>
        <taxon>Heunggongvirae</taxon>
        <taxon>Uroviricota</taxon>
        <taxon>Caudoviricetes</taxon>
        <taxon>Stanwilliamsviridae</taxon>
        <taxon>Boydwoodruffvirinae</taxon>
        <taxon>Coruscantvirus</taxon>
        <taxon>Coruscantvirus coruscant</taxon>
    </lineage>
</organism>
<protein>
    <submittedName>
        <fullName evidence="1">Uncharacterized protein</fullName>
    </submittedName>
</protein>
<sequence length="146" mass="16590">MATTPYKPTSWSAGEQVSRDKLNQMTSNDQWIFENQPNAFYNAHGIKKTSGIKIMAGYVWIGAGKSRHYEKAVYFGNFFSVGCKPIITTGQVIQKQSRIHCVLRGLPGQYWPDHRGFTAVVDSDELVQKSNYFHYGVWVQFIAVGY</sequence>
<gene>
    <name evidence="1" type="ORF">HUN41_00070</name>
</gene>
<dbReference type="Proteomes" id="UP000515922">
    <property type="component" value="Segment"/>
</dbReference>
<proteinExistence type="predicted"/>
<accession>A0A7G4AW09</accession>
<keyword evidence="2" id="KW-1185">Reference proteome</keyword>
<name>A0A7G4AW09_9CAUD</name>
<evidence type="ECO:0000313" key="1">
    <source>
        <dbReference type="EMBL" id="QMP84199.1"/>
    </source>
</evidence>
<dbReference type="EMBL" id="MT711976">
    <property type="protein sequence ID" value="QMP84199.1"/>
    <property type="molecule type" value="Genomic_DNA"/>
</dbReference>
<reference evidence="1 2" key="1">
    <citation type="submission" date="2020-07" db="EMBL/GenBank/DDBJ databases">
        <title>Streptomyces phage Genome sequencing and assembly.</title>
        <authorList>
            <person name="Sharma V."/>
            <person name="Hardy A."/>
            <person name="Frunzke J."/>
        </authorList>
    </citation>
    <scope>NUCLEOTIDE SEQUENCE [LARGE SCALE GENOMIC DNA]</scope>
</reference>